<feature type="domain" description="Peptidase C1A papain C-terminal" evidence="3">
    <location>
        <begin position="102"/>
        <end position="363"/>
    </location>
</feature>
<evidence type="ECO:0000313" key="4">
    <source>
        <dbReference type="EMBL" id="CAH0385594.1"/>
    </source>
</evidence>
<dbReference type="SMART" id="SM00645">
    <property type="entry name" value="Pept_C1"/>
    <property type="match status" value="1"/>
</dbReference>
<dbReference type="Proteomes" id="UP001152759">
    <property type="component" value="Chromosome 2"/>
</dbReference>
<protein>
    <recommendedName>
        <fullName evidence="3">Peptidase C1A papain C-terminal domain-containing protein</fullName>
    </recommendedName>
</protein>
<evidence type="ECO:0000256" key="1">
    <source>
        <dbReference type="ARBA" id="ARBA00008455"/>
    </source>
</evidence>
<dbReference type="EMBL" id="OU963863">
    <property type="protein sequence ID" value="CAH0385594.1"/>
    <property type="molecule type" value="Genomic_DNA"/>
</dbReference>
<dbReference type="InterPro" id="IPR038765">
    <property type="entry name" value="Papain-like_cys_pep_sf"/>
</dbReference>
<gene>
    <name evidence="4" type="ORF">BEMITA_LOCUS4809</name>
</gene>
<dbReference type="GO" id="GO:0008234">
    <property type="term" value="F:cysteine-type peptidase activity"/>
    <property type="evidence" value="ECO:0007669"/>
    <property type="project" value="InterPro"/>
</dbReference>
<organism evidence="4 5">
    <name type="scientific">Bemisia tabaci</name>
    <name type="common">Sweetpotato whitefly</name>
    <name type="synonym">Aleurodes tabaci</name>
    <dbReference type="NCBI Taxonomy" id="7038"/>
    <lineage>
        <taxon>Eukaryota</taxon>
        <taxon>Metazoa</taxon>
        <taxon>Ecdysozoa</taxon>
        <taxon>Arthropoda</taxon>
        <taxon>Hexapoda</taxon>
        <taxon>Insecta</taxon>
        <taxon>Pterygota</taxon>
        <taxon>Neoptera</taxon>
        <taxon>Paraneoptera</taxon>
        <taxon>Hemiptera</taxon>
        <taxon>Sternorrhyncha</taxon>
        <taxon>Aleyrodoidea</taxon>
        <taxon>Aleyrodidae</taxon>
        <taxon>Aleyrodinae</taxon>
        <taxon>Bemisia</taxon>
    </lineage>
</organism>
<dbReference type="GO" id="GO:0006508">
    <property type="term" value="P:proteolysis"/>
    <property type="evidence" value="ECO:0007669"/>
    <property type="project" value="InterPro"/>
</dbReference>
<dbReference type="InterPro" id="IPR013128">
    <property type="entry name" value="Peptidase_C1A"/>
</dbReference>
<dbReference type="Gene3D" id="3.90.70.10">
    <property type="entry name" value="Cysteine proteinases"/>
    <property type="match status" value="1"/>
</dbReference>
<reference evidence="4" key="1">
    <citation type="submission" date="2021-12" db="EMBL/GenBank/DDBJ databases">
        <authorList>
            <person name="King R."/>
        </authorList>
    </citation>
    <scope>NUCLEOTIDE SEQUENCE</scope>
</reference>
<name>A0A9P0A6G3_BEMTA</name>
<proteinExistence type="inferred from homology"/>
<dbReference type="Pfam" id="PF00112">
    <property type="entry name" value="Peptidase_C1"/>
    <property type="match status" value="1"/>
</dbReference>
<accession>A0A9P0A6G3</accession>
<dbReference type="SUPFAM" id="SSF54001">
    <property type="entry name" value="Cysteine proteinases"/>
    <property type="match status" value="1"/>
</dbReference>
<comment type="similarity">
    <text evidence="1">Belongs to the peptidase C1 family.</text>
</comment>
<dbReference type="AlphaFoldDB" id="A0A9P0A6G3"/>
<evidence type="ECO:0000313" key="5">
    <source>
        <dbReference type="Proteomes" id="UP001152759"/>
    </source>
</evidence>
<feature type="chain" id="PRO_5040315641" description="Peptidase C1A papain C-terminal domain-containing protein" evidence="2">
    <location>
        <begin position="24"/>
        <end position="367"/>
    </location>
</feature>
<dbReference type="PANTHER" id="PTHR12411">
    <property type="entry name" value="CYSTEINE PROTEASE FAMILY C1-RELATED"/>
    <property type="match status" value="1"/>
</dbReference>
<feature type="signal peptide" evidence="2">
    <location>
        <begin position="1"/>
        <end position="23"/>
    </location>
</feature>
<dbReference type="InterPro" id="IPR000668">
    <property type="entry name" value="Peptidase_C1A_C"/>
</dbReference>
<evidence type="ECO:0000256" key="2">
    <source>
        <dbReference type="SAM" id="SignalP"/>
    </source>
</evidence>
<keyword evidence="2" id="KW-0732">Signal</keyword>
<evidence type="ECO:0000259" key="3">
    <source>
        <dbReference type="SMART" id="SM00645"/>
    </source>
</evidence>
<sequence>MDHRALFIWSCALLQILFLAVDAAVAPSGKGAKYLCECYLRQLKKSTDLTWTPGRNFHENTTDGDMRKLYGYSKNLMNARTVGKKDSEPAKIFGKKTEDKLYPENFDSRDHWPACNSTISTIFDTGFCASHWAASVVQAISDRICIHSGGKKKNLKLSPLHPLQCCKTCGSGCKGGYPFQAWKFIEKSGIVTGGDYGSSDGCKPYPIQSPCDYSTYPNSCILKKTPVLTCPNPDKHCSTKETKPHIYNIDLVRTIPNSDQFTQAWTADFIKQEIISNGPVTATMRLFSDFFSYKKGIYSPTKDARKLDDVTLKVIGWGRDRQKKIDYWLGVMPWGNKFGDGGFVKIRQGVSQLQIDRRMHAGVPQLH</sequence>
<keyword evidence="5" id="KW-1185">Reference proteome</keyword>